<keyword evidence="3 6" id="KW-0812">Transmembrane</keyword>
<name>A0A3B0WPV6_9ZZZZ</name>
<dbReference type="AlphaFoldDB" id="A0A3B0WPV6"/>
<feature type="transmembrane region" description="Helical" evidence="6">
    <location>
        <begin position="135"/>
        <end position="160"/>
    </location>
</feature>
<dbReference type="PANTHER" id="PTHR31272:SF9">
    <property type="entry name" value="BLL1027 PROTEIN"/>
    <property type="match status" value="1"/>
</dbReference>
<evidence type="ECO:0000256" key="6">
    <source>
        <dbReference type="SAM" id="Phobius"/>
    </source>
</evidence>
<feature type="transmembrane region" description="Helical" evidence="6">
    <location>
        <begin position="102"/>
        <end position="123"/>
    </location>
</feature>
<dbReference type="InterPro" id="IPR051790">
    <property type="entry name" value="Cytochrome_c-biogenesis_DsbD"/>
</dbReference>
<dbReference type="InterPro" id="IPR003834">
    <property type="entry name" value="Cyt_c_assmbl_TM_dom"/>
</dbReference>
<dbReference type="EMBL" id="UOFF01000375">
    <property type="protein sequence ID" value="VAW57361.1"/>
    <property type="molecule type" value="Genomic_DNA"/>
</dbReference>
<feature type="transmembrane region" description="Helical" evidence="6">
    <location>
        <begin position="26"/>
        <end position="53"/>
    </location>
</feature>
<dbReference type="PANTHER" id="PTHR31272">
    <property type="entry name" value="CYTOCHROME C-TYPE BIOGENESIS PROTEIN HI_1454-RELATED"/>
    <property type="match status" value="1"/>
</dbReference>
<evidence type="ECO:0000313" key="8">
    <source>
        <dbReference type="EMBL" id="VAW57361.1"/>
    </source>
</evidence>
<evidence type="ECO:0000256" key="3">
    <source>
        <dbReference type="ARBA" id="ARBA00022692"/>
    </source>
</evidence>
<feature type="transmembrane region" description="Helical" evidence="6">
    <location>
        <begin position="166"/>
        <end position="184"/>
    </location>
</feature>
<dbReference type="GO" id="GO:0016020">
    <property type="term" value="C:membrane"/>
    <property type="evidence" value="ECO:0007669"/>
    <property type="project" value="UniProtKB-SubCell"/>
</dbReference>
<reference evidence="8" key="1">
    <citation type="submission" date="2018-06" db="EMBL/GenBank/DDBJ databases">
        <authorList>
            <person name="Zhirakovskaya E."/>
        </authorList>
    </citation>
    <scope>NUCLEOTIDE SEQUENCE</scope>
</reference>
<organism evidence="8">
    <name type="scientific">hydrothermal vent metagenome</name>
    <dbReference type="NCBI Taxonomy" id="652676"/>
    <lineage>
        <taxon>unclassified sequences</taxon>
        <taxon>metagenomes</taxon>
        <taxon>ecological metagenomes</taxon>
    </lineage>
</organism>
<dbReference type="Pfam" id="PF02683">
    <property type="entry name" value="DsbD_TM"/>
    <property type="match status" value="1"/>
</dbReference>
<feature type="transmembrane region" description="Helical" evidence="6">
    <location>
        <begin position="191"/>
        <end position="210"/>
    </location>
</feature>
<comment type="subcellular location">
    <subcellularLocation>
        <location evidence="1">Membrane</location>
        <topology evidence="1">Multi-pass membrane protein</topology>
    </subcellularLocation>
</comment>
<sequence length="237" mass="25437">MDLLTYLPTTILDISTLKHSLTEASWAGIGLAFLVGFVFSFNPVSFASVPVILAYVTKAHEQRFALLMGCSFVGGMILTHAVLGVAAALGGEWVQGIMGREWGLLLGPLLIIMGLMWSGWLNLRIPWIGLKAKSASGLWGAFLLGIPFTVAICPFCTPALLVTLTASAAIGSVGFGFALLLAFALGRSIPILLGAWSMGYIESLTLLSNYQKHFETMAGITLIITGLYLLNEYFFII</sequence>
<dbReference type="GO" id="GO:0017004">
    <property type="term" value="P:cytochrome complex assembly"/>
    <property type="evidence" value="ECO:0007669"/>
    <property type="project" value="InterPro"/>
</dbReference>
<protein>
    <recommendedName>
        <fullName evidence="7">Cytochrome C biogenesis protein transmembrane domain-containing protein</fullName>
    </recommendedName>
</protein>
<evidence type="ECO:0000256" key="4">
    <source>
        <dbReference type="ARBA" id="ARBA00022989"/>
    </source>
</evidence>
<comment type="similarity">
    <text evidence="2">Belongs to the DsbD family.</text>
</comment>
<gene>
    <name evidence="8" type="ORF">MNBD_GAMMA07-128</name>
</gene>
<feature type="transmembrane region" description="Helical" evidence="6">
    <location>
        <begin position="216"/>
        <end position="236"/>
    </location>
</feature>
<feature type="domain" description="Cytochrome C biogenesis protein transmembrane" evidence="7">
    <location>
        <begin position="28"/>
        <end position="231"/>
    </location>
</feature>
<evidence type="ECO:0000256" key="2">
    <source>
        <dbReference type="ARBA" id="ARBA00006143"/>
    </source>
</evidence>
<keyword evidence="4 6" id="KW-1133">Transmembrane helix</keyword>
<evidence type="ECO:0000259" key="7">
    <source>
        <dbReference type="Pfam" id="PF02683"/>
    </source>
</evidence>
<accession>A0A3B0WPV6</accession>
<feature type="transmembrane region" description="Helical" evidence="6">
    <location>
        <begin position="65"/>
        <end position="90"/>
    </location>
</feature>
<evidence type="ECO:0000256" key="5">
    <source>
        <dbReference type="ARBA" id="ARBA00023136"/>
    </source>
</evidence>
<keyword evidence="5 6" id="KW-0472">Membrane</keyword>
<evidence type="ECO:0000256" key="1">
    <source>
        <dbReference type="ARBA" id="ARBA00004141"/>
    </source>
</evidence>
<proteinExistence type="inferred from homology"/>